<dbReference type="AlphaFoldDB" id="A0A4R1APG8"/>
<dbReference type="Pfam" id="PF07508">
    <property type="entry name" value="Recombinase"/>
    <property type="match status" value="1"/>
</dbReference>
<dbReference type="PANTHER" id="PTHR30461:SF23">
    <property type="entry name" value="DNA RECOMBINASE-RELATED"/>
    <property type="match status" value="1"/>
</dbReference>
<dbReference type="GO" id="GO:0015074">
    <property type="term" value="P:DNA integration"/>
    <property type="evidence" value="ECO:0007669"/>
    <property type="project" value="UniProtKB-KW"/>
</dbReference>
<dbReference type="InterPro" id="IPR006118">
    <property type="entry name" value="Recombinase_CS"/>
</dbReference>
<feature type="domain" description="Resolvase/invertase-type recombinase catalytic" evidence="7">
    <location>
        <begin position="23"/>
        <end position="173"/>
    </location>
</feature>
<name>A0A4R1APG8_9BACI</name>
<accession>A0A4R1APG8</accession>
<dbReference type="GO" id="GO:0000150">
    <property type="term" value="F:DNA strand exchange activity"/>
    <property type="evidence" value="ECO:0007669"/>
    <property type="project" value="InterPro"/>
</dbReference>
<dbReference type="GO" id="GO:0003677">
    <property type="term" value="F:DNA binding"/>
    <property type="evidence" value="ECO:0007669"/>
    <property type="project" value="UniProtKB-KW"/>
</dbReference>
<dbReference type="Proteomes" id="UP000293846">
    <property type="component" value="Unassembled WGS sequence"/>
</dbReference>
<evidence type="ECO:0000256" key="6">
    <source>
        <dbReference type="SAM" id="MobiDB-lite"/>
    </source>
</evidence>
<protein>
    <submittedName>
        <fullName evidence="9">Recombinase family protein</fullName>
    </submittedName>
</protein>
<dbReference type="SUPFAM" id="SSF53041">
    <property type="entry name" value="Resolvase-like"/>
    <property type="match status" value="1"/>
</dbReference>
<organism evidence="9 10">
    <name type="scientific">Cytobacillus praedii</name>
    <dbReference type="NCBI Taxonomy" id="1742358"/>
    <lineage>
        <taxon>Bacteria</taxon>
        <taxon>Bacillati</taxon>
        <taxon>Bacillota</taxon>
        <taxon>Bacilli</taxon>
        <taxon>Bacillales</taxon>
        <taxon>Bacillaceae</taxon>
        <taxon>Cytobacillus</taxon>
    </lineage>
</organism>
<dbReference type="PROSITE" id="PS51736">
    <property type="entry name" value="RECOMBINASES_3"/>
    <property type="match status" value="1"/>
</dbReference>
<dbReference type="InterPro" id="IPR036162">
    <property type="entry name" value="Resolvase-like_N_sf"/>
</dbReference>
<keyword evidence="2" id="KW-0238">DNA-binding</keyword>
<feature type="compositionally biased region" description="Polar residues" evidence="6">
    <location>
        <begin position="546"/>
        <end position="556"/>
    </location>
</feature>
<dbReference type="SMART" id="SM00857">
    <property type="entry name" value="Resolvase"/>
    <property type="match status" value="1"/>
</dbReference>
<evidence type="ECO:0000259" key="7">
    <source>
        <dbReference type="PROSITE" id="PS51736"/>
    </source>
</evidence>
<evidence type="ECO:0000256" key="2">
    <source>
        <dbReference type="ARBA" id="ARBA00023125"/>
    </source>
</evidence>
<sequence>MIILRGNETLTSDELFSLIGKINGIIYARVSTADQAKKGYSLESQIDKCNERALTKYKFKDDEIIALVEEGAMGDDPNRPALNYAMYLLEKGLGKKFFILHPDRLTRDNTLQGVVSRRIWNMGVDIEFIEFEVDPNDPESMLMYNIQGSIAQYNKAKIAANSKRGRIQKAKKGEIPNFKRMYGYSYNKETDTLNINEEEKEVINEMIDLLLNKNTSCNQIAKELSKRGIPAPNGKVWYQTTVTRILRNESYKGVFYHGQTKVVQKSGEKQQVPMPREEWIPINIPVIIDSLTFEKIQLAIDEFSKGKGRKSKNYLLKGIAKCGRCGGAAGSGITSKVKNGVYKYYACRKKASKGYEVGTGENVHVCKGKNWRVDIVDQIVWDWLADTLSNPKALIEELVSELGDSDKLKNLENKAKTIQDKIKEVKKEETNYIMLFGKGKIDESQFDMLTKPLKENLNYLNDELRVINTQIANLSKSVDEVLMIENYLKKFQESIASDNLDISEKREIVKMFIREVILNEDDTIIINTKWDSDGTDPDSNRHKKQVNGQAYGRQTA</sequence>
<evidence type="ECO:0000256" key="1">
    <source>
        <dbReference type="ARBA" id="ARBA00022908"/>
    </source>
</evidence>
<evidence type="ECO:0000256" key="4">
    <source>
        <dbReference type="PIRSR" id="PIRSR606118-50"/>
    </source>
</evidence>
<proteinExistence type="predicted"/>
<feature type="domain" description="Recombinase" evidence="8">
    <location>
        <begin position="181"/>
        <end position="306"/>
    </location>
</feature>
<evidence type="ECO:0000313" key="9">
    <source>
        <dbReference type="EMBL" id="TCJ01791.1"/>
    </source>
</evidence>
<evidence type="ECO:0000259" key="8">
    <source>
        <dbReference type="PROSITE" id="PS51737"/>
    </source>
</evidence>
<evidence type="ECO:0000256" key="5">
    <source>
        <dbReference type="PROSITE-ProRule" id="PRU10137"/>
    </source>
</evidence>
<dbReference type="Gene3D" id="3.90.1750.20">
    <property type="entry name" value="Putative Large Serine Recombinase, Chain B, Domain 2"/>
    <property type="match status" value="1"/>
</dbReference>
<dbReference type="InterPro" id="IPR050639">
    <property type="entry name" value="SSR_resolvase"/>
</dbReference>
<dbReference type="Pfam" id="PF13408">
    <property type="entry name" value="Zn_ribbon_recom"/>
    <property type="match status" value="1"/>
</dbReference>
<dbReference type="PROSITE" id="PS51737">
    <property type="entry name" value="RECOMBINASE_DNA_BIND"/>
    <property type="match status" value="1"/>
</dbReference>
<dbReference type="CDD" id="cd00338">
    <property type="entry name" value="Ser_Recombinase"/>
    <property type="match status" value="1"/>
</dbReference>
<evidence type="ECO:0000256" key="3">
    <source>
        <dbReference type="ARBA" id="ARBA00023172"/>
    </source>
</evidence>
<dbReference type="InterPro" id="IPR011109">
    <property type="entry name" value="DNA_bind_recombinase_dom"/>
</dbReference>
<keyword evidence="3" id="KW-0233">DNA recombination</keyword>
<dbReference type="InterPro" id="IPR038109">
    <property type="entry name" value="DNA_bind_recomb_sf"/>
</dbReference>
<keyword evidence="1" id="KW-0229">DNA integration</keyword>
<dbReference type="InterPro" id="IPR006119">
    <property type="entry name" value="Resolv_N"/>
</dbReference>
<dbReference type="OrthoDB" id="9811097at2"/>
<feature type="region of interest" description="Disordered" evidence="6">
    <location>
        <begin position="529"/>
        <end position="556"/>
    </location>
</feature>
<dbReference type="Gene3D" id="3.40.50.1390">
    <property type="entry name" value="Resolvase, N-terminal catalytic domain"/>
    <property type="match status" value="1"/>
</dbReference>
<dbReference type="InterPro" id="IPR025827">
    <property type="entry name" value="Zn_ribbon_recom_dom"/>
</dbReference>
<reference evidence="9 10" key="1">
    <citation type="submission" date="2019-03" db="EMBL/GenBank/DDBJ databases">
        <authorList>
            <person name="Jensen L."/>
            <person name="Storgaard J."/>
            <person name="Sulaj E."/>
            <person name="Schramm A."/>
            <person name="Marshall I.P.G."/>
        </authorList>
    </citation>
    <scope>NUCLEOTIDE SEQUENCE [LARGE SCALE GENOMIC DNA]</scope>
    <source>
        <strain evidence="9 10">2017H2G3</strain>
    </source>
</reference>
<keyword evidence="10" id="KW-1185">Reference proteome</keyword>
<feature type="active site" description="O-(5'-phospho-DNA)-serine intermediate" evidence="4 5">
    <location>
        <position position="31"/>
    </location>
</feature>
<dbReference type="RefSeq" id="WP_131238293.1">
    <property type="nucleotide sequence ID" value="NZ_SJTH01000050.1"/>
</dbReference>
<dbReference type="PROSITE" id="PS00397">
    <property type="entry name" value="RECOMBINASES_1"/>
    <property type="match status" value="1"/>
</dbReference>
<dbReference type="PANTHER" id="PTHR30461">
    <property type="entry name" value="DNA-INVERTASE FROM LAMBDOID PROPHAGE"/>
    <property type="match status" value="1"/>
</dbReference>
<evidence type="ECO:0000313" key="10">
    <source>
        <dbReference type="Proteomes" id="UP000293846"/>
    </source>
</evidence>
<gene>
    <name evidence="9" type="ORF">E0Y62_22540</name>
</gene>
<dbReference type="Pfam" id="PF00239">
    <property type="entry name" value="Resolvase"/>
    <property type="match status" value="1"/>
</dbReference>
<comment type="caution">
    <text evidence="9">The sequence shown here is derived from an EMBL/GenBank/DDBJ whole genome shotgun (WGS) entry which is preliminary data.</text>
</comment>
<dbReference type="EMBL" id="SJTH01000050">
    <property type="protein sequence ID" value="TCJ01791.1"/>
    <property type="molecule type" value="Genomic_DNA"/>
</dbReference>